<organism evidence="2 3">
    <name type="scientific">Hibiscus sabdariffa</name>
    <name type="common">roselle</name>
    <dbReference type="NCBI Taxonomy" id="183260"/>
    <lineage>
        <taxon>Eukaryota</taxon>
        <taxon>Viridiplantae</taxon>
        <taxon>Streptophyta</taxon>
        <taxon>Embryophyta</taxon>
        <taxon>Tracheophyta</taxon>
        <taxon>Spermatophyta</taxon>
        <taxon>Magnoliopsida</taxon>
        <taxon>eudicotyledons</taxon>
        <taxon>Gunneridae</taxon>
        <taxon>Pentapetalae</taxon>
        <taxon>rosids</taxon>
        <taxon>malvids</taxon>
        <taxon>Malvales</taxon>
        <taxon>Malvaceae</taxon>
        <taxon>Malvoideae</taxon>
        <taxon>Hibiscus</taxon>
    </lineage>
</organism>
<evidence type="ECO:0000313" key="3">
    <source>
        <dbReference type="Proteomes" id="UP001396334"/>
    </source>
</evidence>
<reference evidence="2 3" key="1">
    <citation type="journal article" date="2024" name="G3 (Bethesda)">
        <title>Genome assembly of Hibiscus sabdariffa L. provides insights into metabolisms of medicinal natural products.</title>
        <authorList>
            <person name="Kim T."/>
        </authorList>
    </citation>
    <scope>NUCLEOTIDE SEQUENCE [LARGE SCALE GENOMIC DNA]</scope>
    <source>
        <strain evidence="2">TK-2024</strain>
        <tissue evidence="2">Old leaves</tissue>
    </source>
</reference>
<dbReference type="EMBL" id="JBBPBN010000023">
    <property type="protein sequence ID" value="KAK9010689.1"/>
    <property type="molecule type" value="Genomic_DNA"/>
</dbReference>
<dbReference type="Proteomes" id="UP001396334">
    <property type="component" value="Unassembled WGS sequence"/>
</dbReference>
<keyword evidence="3" id="KW-1185">Reference proteome</keyword>
<gene>
    <name evidence="2" type="ORF">V6N11_043562</name>
</gene>
<feature type="region of interest" description="Disordered" evidence="1">
    <location>
        <begin position="44"/>
        <end position="63"/>
    </location>
</feature>
<comment type="caution">
    <text evidence="2">The sequence shown here is derived from an EMBL/GenBank/DDBJ whole genome shotgun (WGS) entry which is preliminary data.</text>
</comment>
<evidence type="ECO:0000256" key="1">
    <source>
        <dbReference type="SAM" id="MobiDB-lite"/>
    </source>
</evidence>
<sequence>MAASLVESSTKGFNWYTQTDELPPLPLPPPGNFAFNHQMDVSSTSQEAAAASQSNKRGLKTSCPDAFSKAKCKQVARETTNGKDDWNKRIE</sequence>
<accession>A0ABR2RD63</accession>
<protein>
    <submittedName>
        <fullName evidence="2">Uncharacterized protein</fullName>
    </submittedName>
</protein>
<proteinExistence type="predicted"/>
<feature type="compositionally biased region" description="Low complexity" evidence="1">
    <location>
        <begin position="44"/>
        <end position="54"/>
    </location>
</feature>
<name>A0ABR2RD63_9ROSI</name>
<evidence type="ECO:0000313" key="2">
    <source>
        <dbReference type="EMBL" id="KAK9010689.1"/>
    </source>
</evidence>